<proteinExistence type="predicted"/>
<dbReference type="FunCoup" id="G0NY78">
    <property type="interactions" value="183"/>
</dbReference>
<dbReference type="HOGENOM" id="CLU_2348525_0_0_1"/>
<name>G0NY78_CAEBE</name>
<accession>G0NY78</accession>
<gene>
    <name evidence="1" type="ORF">CAEBREN_22389</name>
</gene>
<dbReference type="OMA" id="SIFKFPQ"/>
<dbReference type="Proteomes" id="UP000008068">
    <property type="component" value="Unassembled WGS sequence"/>
</dbReference>
<organism evidence="2">
    <name type="scientific">Caenorhabditis brenneri</name>
    <name type="common">Nematode worm</name>
    <dbReference type="NCBI Taxonomy" id="135651"/>
    <lineage>
        <taxon>Eukaryota</taxon>
        <taxon>Metazoa</taxon>
        <taxon>Ecdysozoa</taxon>
        <taxon>Nematoda</taxon>
        <taxon>Chromadorea</taxon>
        <taxon>Rhabditida</taxon>
        <taxon>Rhabditina</taxon>
        <taxon>Rhabditomorpha</taxon>
        <taxon>Rhabditoidea</taxon>
        <taxon>Rhabditidae</taxon>
        <taxon>Peloderinae</taxon>
        <taxon>Caenorhabditis</taxon>
    </lineage>
</organism>
<dbReference type="eggNOG" id="ENOG502TIYT">
    <property type="taxonomic scope" value="Eukaryota"/>
</dbReference>
<dbReference type="AlphaFoldDB" id="G0NY78"/>
<protein>
    <submittedName>
        <fullName evidence="1">Uncharacterized protein</fullName>
    </submittedName>
</protein>
<evidence type="ECO:0000313" key="1">
    <source>
        <dbReference type="EMBL" id="EGT39980.1"/>
    </source>
</evidence>
<dbReference type="EMBL" id="GL379978">
    <property type="protein sequence ID" value="EGT39980.1"/>
    <property type="molecule type" value="Genomic_DNA"/>
</dbReference>
<sequence length="97" mass="11738">MRFLVIILENFGKKWKKFPEELEKFLKTAKMSRESKEVLREYQRDGMLSFPLDPFNFLSQLQSLFSQLPNFFNSIFKFPQFFSPADTRVAMDRRRDD</sequence>
<dbReference type="InParanoid" id="G0NY78"/>
<keyword evidence="2" id="KW-1185">Reference proteome</keyword>
<reference evidence="2" key="1">
    <citation type="submission" date="2011-07" db="EMBL/GenBank/DDBJ databases">
        <authorList>
            <consortium name="Caenorhabditis brenneri Sequencing and Analysis Consortium"/>
            <person name="Wilson R.K."/>
        </authorList>
    </citation>
    <scope>NUCLEOTIDE SEQUENCE [LARGE SCALE GENOMIC DNA]</scope>
    <source>
        <strain evidence="2">PB2801</strain>
    </source>
</reference>
<evidence type="ECO:0000313" key="2">
    <source>
        <dbReference type="Proteomes" id="UP000008068"/>
    </source>
</evidence>